<dbReference type="Proteomes" id="UP000829362">
    <property type="component" value="Segment"/>
</dbReference>
<reference evidence="1" key="1">
    <citation type="submission" date="2021-11" db="EMBL/GenBank/DDBJ databases">
        <authorList>
            <person name="Rong C."/>
            <person name="Yang Y."/>
            <person name="Li S."/>
            <person name="Zhou K."/>
            <person name="Xu Y."/>
            <person name="Zhang R."/>
            <person name="Zhang Y."/>
        </authorList>
    </citation>
    <scope>NUCLEOTIDE SEQUENCE</scope>
</reference>
<accession>A0AC61TSX8</accession>
<protein>
    <submittedName>
        <fullName evidence="1">Head completion protein</fullName>
    </submittedName>
</protein>
<sequence length="144" mass="17260">MSYSGRYKPSNPHKYKGDPTNIIYRSLWERKFMVWCDKNDNVLEWGSEEIIIPYISPVDNRVHRYFPDFYVRARTRTGRIAKLIIEVKPSKQTAPPKKQKRITKKYLTEVKTYAVNEAKWKAAREYCADRRMEFVILTEHELKV</sequence>
<organism evidence="1 2">
    <name type="scientific">Synechococcus phage S-SZBM1</name>
    <dbReference type="NCBI Taxonomy" id="2926475"/>
    <lineage>
        <taxon>Viruses</taxon>
        <taxon>Duplodnaviria</taxon>
        <taxon>Heunggongvirae</taxon>
        <taxon>Uroviricota</taxon>
        <taxon>Caudoviricetes</taxon>
        <taxon>Pantevenvirales</taxon>
        <taxon>Kyanoviridae</taxon>
        <taxon>Shenzhenivirus</taxon>
        <taxon>Shenzhenivirus sszbm1</taxon>
    </lineage>
</organism>
<keyword evidence="2" id="KW-1185">Reference proteome</keyword>
<proteinExistence type="predicted"/>
<name>A0AC61TSX8_9CAUD</name>
<evidence type="ECO:0000313" key="1">
    <source>
        <dbReference type="EMBL" id="UNH61189.1"/>
    </source>
</evidence>
<gene>
    <name evidence="1" type="ORF">SSZBM1_72</name>
</gene>
<evidence type="ECO:0000313" key="2">
    <source>
        <dbReference type="Proteomes" id="UP000829362"/>
    </source>
</evidence>
<dbReference type="EMBL" id="OL473597">
    <property type="protein sequence ID" value="UNH61189.1"/>
    <property type="molecule type" value="Genomic_DNA"/>
</dbReference>